<reference evidence="1" key="1">
    <citation type="submission" date="2016-11" db="EMBL/GenBank/DDBJ databases">
        <authorList>
            <person name="Jaros S."/>
            <person name="Januszkiewicz K."/>
            <person name="Wedrychowicz H."/>
        </authorList>
    </citation>
    <scope>NUCLEOTIDE SEQUENCE [LARGE SCALE GENOMIC DNA]</scope>
    <source>
        <strain evidence="1">Y48</strain>
    </source>
</reference>
<proteinExistence type="predicted"/>
<organism evidence="1 2">
    <name type="scientific">Nocardia mangyaensis</name>
    <dbReference type="NCBI Taxonomy" id="2213200"/>
    <lineage>
        <taxon>Bacteria</taxon>
        <taxon>Bacillati</taxon>
        <taxon>Actinomycetota</taxon>
        <taxon>Actinomycetes</taxon>
        <taxon>Mycobacteriales</taxon>
        <taxon>Nocardiaceae</taxon>
        <taxon>Nocardia</taxon>
    </lineage>
</organism>
<dbReference type="Proteomes" id="UP000183810">
    <property type="component" value="Chromosome"/>
</dbReference>
<sequence>MAMTYNYHAVDTSTLTFQQIVGAIEENNQSLVSLENGLKGSFTGEAAENGWHPQIDLLLRKIGAYNAALQSLKTAILTTSGAQGLMNTTDKDAGSRFLAIGI</sequence>
<dbReference type="SUPFAM" id="SSF140453">
    <property type="entry name" value="EsxAB dimer-like"/>
    <property type="match status" value="1"/>
</dbReference>
<dbReference type="KEGG" id="nsl:BOX37_26560"/>
<dbReference type="EMBL" id="CP018082">
    <property type="protein sequence ID" value="APE36904.1"/>
    <property type="molecule type" value="Genomic_DNA"/>
</dbReference>
<name>A0A1J0VXU0_9NOCA</name>
<evidence type="ECO:0000313" key="2">
    <source>
        <dbReference type="Proteomes" id="UP000183810"/>
    </source>
</evidence>
<dbReference type="AlphaFoldDB" id="A0A1J0VXU0"/>
<gene>
    <name evidence="1" type="ORF">BOX37_26560</name>
</gene>
<evidence type="ECO:0000313" key="1">
    <source>
        <dbReference type="EMBL" id="APE36904.1"/>
    </source>
</evidence>
<keyword evidence="2" id="KW-1185">Reference proteome</keyword>
<accession>A0A1J0VXU0</accession>
<protein>
    <submittedName>
        <fullName evidence="1">Uncharacterized protein</fullName>
    </submittedName>
</protein>
<dbReference type="InterPro" id="IPR036689">
    <property type="entry name" value="ESAT-6-like_sf"/>
</dbReference>